<comment type="similarity">
    <text evidence="1">Belongs to the IMPACT family.</text>
</comment>
<keyword evidence="4" id="KW-1185">Reference proteome</keyword>
<accession>A0A1M5BIE0</accession>
<dbReference type="Proteomes" id="UP000184147">
    <property type="component" value="Unassembled WGS sequence"/>
</dbReference>
<dbReference type="SUPFAM" id="SSF54211">
    <property type="entry name" value="Ribosomal protein S5 domain 2-like"/>
    <property type="match status" value="1"/>
</dbReference>
<evidence type="ECO:0000313" key="4">
    <source>
        <dbReference type="Proteomes" id="UP000184147"/>
    </source>
</evidence>
<dbReference type="Pfam" id="PF01205">
    <property type="entry name" value="Impact_N"/>
    <property type="match status" value="1"/>
</dbReference>
<evidence type="ECO:0000256" key="1">
    <source>
        <dbReference type="ARBA" id="ARBA00007665"/>
    </source>
</evidence>
<dbReference type="InterPro" id="IPR020568">
    <property type="entry name" value="Ribosomal_Su5_D2-typ_SF"/>
</dbReference>
<organism evidence="3 4">
    <name type="scientific">Flavobacterium fontis</name>
    <dbReference type="NCBI Taxonomy" id="1124188"/>
    <lineage>
        <taxon>Bacteria</taxon>
        <taxon>Pseudomonadati</taxon>
        <taxon>Bacteroidota</taxon>
        <taxon>Flavobacteriia</taxon>
        <taxon>Flavobacteriales</taxon>
        <taxon>Flavobacteriaceae</taxon>
        <taxon>Flavobacterium</taxon>
    </lineage>
</organism>
<feature type="domain" description="Impact N-terminal" evidence="2">
    <location>
        <begin position="27"/>
        <end position="131"/>
    </location>
</feature>
<sequence>MVLTYCALKDTYRTIAAPTAPVLFKEKQSKFLGYAFPVALEADVKTHLEQLRKEHVGAVHFCYAYQLGAEKKQYRANDDGEPSNSAGMPIYGQLLSFDLTNVVVVVVRYYGGIKLGVGGLIAAYRTTAQLTLESAHIEERTIDVAFKIGFDYPMLNKVMRLVKEHQLTIMHQSHALRCEMLVATRKKNAEKLQGVLATWHEITWELMD</sequence>
<dbReference type="AlphaFoldDB" id="A0A1M5BIE0"/>
<protein>
    <submittedName>
        <fullName evidence="3">Uncharacterized protein, YigZ family</fullName>
    </submittedName>
</protein>
<dbReference type="EMBL" id="FQVQ01000008">
    <property type="protein sequence ID" value="SHF41982.1"/>
    <property type="molecule type" value="Genomic_DNA"/>
</dbReference>
<dbReference type="GO" id="GO:0005737">
    <property type="term" value="C:cytoplasm"/>
    <property type="evidence" value="ECO:0007669"/>
    <property type="project" value="TreeGrafter"/>
</dbReference>
<evidence type="ECO:0000313" key="3">
    <source>
        <dbReference type="EMBL" id="SHF41982.1"/>
    </source>
</evidence>
<dbReference type="STRING" id="1124188.SAMN05444377_10895"/>
<proteinExistence type="inferred from homology"/>
<dbReference type="GO" id="GO:0006446">
    <property type="term" value="P:regulation of translational initiation"/>
    <property type="evidence" value="ECO:0007669"/>
    <property type="project" value="TreeGrafter"/>
</dbReference>
<name>A0A1M5BIE0_9FLAO</name>
<reference evidence="3 4" key="1">
    <citation type="submission" date="2016-11" db="EMBL/GenBank/DDBJ databases">
        <authorList>
            <person name="Jaros S."/>
            <person name="Januszkiewicz K."/>
            <person name="Wedrychowicz H."/>
        </authorList>
    </citation>
    <scope>NUCLEOTIDE SEQUENCE [LARGE SCALE GENOMIC DNA]</scope>
    <source>
        <strain evidence="3 4">DSM 25660</strain>
    </source>
</reference>
<evidence type="ECO:0000259" key="2">
    <source>
        <dbReference type="Pfam" id="PF01205"/>
    </source>
</evidence>
<dbReference type="PANTHER" id="PTHR16301:SF20">
    <property type="entry name" value="IMPACT FAMILY MEMBER YIGZ"/>
    <property type="match status" value="1"/>
</dbReference>
<dbReference type="PANTHER" id="PTHR16301">
    <property type="entry name" value="IMPACT-RELATED"/>
    <property type="match status" value="1"/>
</dbReference>
<dbReference type="Gene3D" id="3.30.230.30">
    <property type="entry name" value="Impact, N-terminal domain"/>
    <property type="match status" value="1"/>
</dbReference>
<dbReference type="InterPro" id="IPR001498">
    <property type="entry name" value="Impact_N"/>
</dbReference>
<dbReference type="InterPro" id="IPR023582">
    <property type="entry name" value="Impact"/>
</dbReference>
<dbReference type="InterPro" id="IPR036956">
    <property type="entry name" value="Impact_N_sf"/>
</dbReference>
<gene>
    <name evidence="3" type="ORF">SAMN05444377_10895</name>
</gene>